<evidence type="ECO:0000313" key="10">
    <source>
        <dbReference type="RefSeq" id="XP_031415825.1"/>
    </source>
</evidence>
<reference evidence="10" key="1">
    <citation type="submission" date="2025-08" db="UniProtKB">
        <authorList>
            <consortium name="RefSeq"/>
        </authorList>
    </citation>
    <scope>IDENTIFICATION</scope>
</reference>
<dbReference type="SUPFAM" id="SSF47459">
    <property type="entry name" value="HLH, helix-loop-helix DNA-binding domain"/>
    <property type="match status" value="1"/>
</dbReference>
<dbReference type="FunFam" id="4.10.280.10:FF:000041">
    <property type="entry name" value="aryl hydrocarbon receptor repressor"/>
    <property type="match status" value="1"/>
</dbReference>
<dbReference type="GO" id="GO:0004879">
    <property type="term" value="F:nuclear receptor activity"/>
    <property type="evidence" value="ECO:0007669"/>
    <property type="project" value="TreeGrafter"/>
</dbReference>
<dbReference type="GO" id="GO:0034751">
    <property type="term" value="C:aryl hydrocarbon receptor complex"/>
    <property type="evidence" value="ECO:0007669"/>
    <property type="project" value="TreeGrafter"/>
</dbReference>
<dbReference type="GO" id="GO:0046983">
    <property type="term" value="F:protein dimerization activity"/>
    <property type="evidence" value="ECO:0007669"/>
    <property type="project" value="InterPro"/>
</dbReference>
<keyword evidence="5" id="KW-0539">Nucleus</keyword>
<dbReference type="InterPro" id="IPR035965">
    <property type="entry name" value="PAS-like_dom_sf"/>
</dbReference>
<proteinExistence type="predicted"/>
<dbReference type="Pfam" id="PF00989">
    <property type="entry name" value="PAS"/>
    <property type="match status" value="1"/>
</dbReference>
<dbReference type="SUPFAM" id="SSF55785">
    <property type="entry name" value="PYP-like sensor domain (PAS domain)"/>
    <property type="match status" value="1"/>
</dbReference>
<evidence type="ECO:0000313" key="9">
    <source>
        <dbReference type="Proteomes" id="UP000515152"/>
    </source>
</evidence>
<dbReference type="InterPro" id="IPR036638">
    <property type="entry name" value="HLH_DNA-bd_sf"/>
</dbReference>
<keyword evidence="2" id="KW-0805">Transcription regulation</keyword>
<dbReference type="InterPro" id="IPR000014">
    <property type="entry name" value="PAS"/>
</dbReference>
<sequence>MIPPGDCLYAGRKRRKPIQKQKPASSSQKSNPSKRHRDRLNAELDRLASLLPFTPDIITKLDKLSVLRLSVSYLRVKSFFQAIQEKPCNKHSSEASSAMANPRKEAFPAESSVVESDLLMESLTGFALVVSSDGMIFYASSSIVDYLGFHQTDVMHQNVFDYIHVDERQEFRRQLHWAMNPAQQEHHAASGTGEDFVVGSLYNAQEPDGVLPDLIPFFTRCFISRLRCLLDSTSGFLSLQFQGSLKFLQGQKRKTESGALLPPQLALFCVAVPLLLPSITELKMKSMMVKNKHKGNCEKRHRVSRGESNDLLLLNWPSSSSSHSPWRALSKESLKYKSDGYLSSQEEPLNFCLSSLGGSKAQHVDPPWDVCSGAGLRVGPGTGYLPGKLSKCGHAGRSGAFCLSPSFSHGGGHRGEVSHSKLYDNLQAPSMEGYCVDGGKVEGRYMAHDECYNGMLVPEMAIKTEQDSDSENGCHTFGAPHHSSIWPTSERRYGVGVTYPEGPQVKNESSFYEHYTPCQRGKAGISPPLNRHHKYLYASSSSGSGKPLKCVLNKDALDPLSSSQGANCVDGHMYPNGMAEHKAYMQQDYKLYEFRGRGLVHAIKREPMDSPPWSEGNHDLSQIQAQRNIMANCTMNTIVHKSNPYIYLQ</sequence>
<dbReference type="InterPro" id="IPR013767">
    <property type="entry name" value="PAS_fold"/>
</dbReference>
<evidence type="ECO:0000256" key="5">
    <source>
        <dbReference type="ARBA" id="ARBA00023242"/>
    </source>
</evidence>
<dbReference type="Proteomes" id="UP000515152">
    <property type="component" value="Chromosome 22"/>
</dbReference>
<dbReference type="GeneID" id="105906956"/>
<keyword evidence="4" id="KW-0804">Transcription</keyword>
<dbReference type="CDD" id="cd00130">
    <property type="entry name" value="PAS"/>
    <property type="match status" value="1"/>
</dbReference>
<organism evidence="9 10">
    <name type="scientific">Clupea harengus</name>
    <name type="common">Atlantic herring</name>
    <dbReference type="NCBI Taxonomy" id="7950"/>
    <lineage>
        <taxon>Eukaryota</taxon>
        <taxon>Metazoa</taxon>
        <taxon>Chordata</taxon>
        <taxon>Craniata</taxon>
        <taxon>Vertebrata</taxon>
        <taxon>Euteleostomi</taxon>
        <taxon>Actinopterygii</taxon>
        <taxon>Neopterygii</taxon>
        <taxon>Teleostei</taxon>
        <taxon>Clupei</taxon>
        <taxon>Clupeiformes</taxon>
        <taxon>Clupeoidei</taxon>
        <taxon>Clupeidae</taxon>
        <taxon>Clupea</taxon>
    </lineage>
</organism>
<dbReference type="FunFam" id="3.30.450.20:FF:000035">
    <property type="entry name" value="Aryl hydrocarbon receptor"/>
    <property type="match status" value="1"/>
</dbReference>
<evidence type="ECO:0000256" key="3">
    <source>
        <dbReference type="ARBA" id="ARBA00023125"/>
    </source>
</evidence>
<dbReference type="SMART" id="SM00091">
    <property type="entry name" value="PAS"/>
    <property type="match status" value="1"/>
</dbReference>
<dbReference type="Gene3D" id="3.30.450.20">
    <property type="entry name" value="PAS domain"/>
    <property type="match status" value="1"/>
</dbReference>
<dbReference type="GO" id="GO:0000976">
    <property type="term" value="F:transcription cis-regulatory region binding"/>
    <property type="evidence" value="ECO:0007669"/>
    <property type="project" value="TreeGrafter"/>
</dbReference>
<evidence type="ECO:0000259" key="8">
    <source>
        <dbReference type="PROSITE" id="PS50888"/>
    </source>
</evidence>
<keyword evidence="9" id="KW-1185">Reference proteome</keyword>
<comment type="subcellular location">
    <subcellularLocation>
        <location evidence="1">Nucleus</location>
    </subcellularLocation>
</comment>
<dbReference type="OrthoDB" id="7788762at2759"/>
<evidence type="ECO:0000256" key="2">
    <source>
        <dbReference type="ARBA" id="ARBA00023015"/>
    </source>
</evidence>
<dbReference type="Pfam" id="PF00010">
    <property type="entry name" value="HLH"/>
    <property type="match status" value="1"/>
</dbReference>
<dbReference type="PROSITE" id="PS50888">
    <property type="entry name" value="BHLH"/>
    <property type="match status" value="1"/>
</dbReference>
<evidence type="ECO:0000259" key="7">
    <source>
        <dbReference type="PROSITE" id="PS50112"/>
    </source>
</evidence>
<feature type="compositionally biased region" description="Low complexity" evidence="6">
    <location>
        <begin position="20"/>
        <end position="31"/>
    </location>
</feature>
<gene>
    <name evidence="10" type="primary">ahrrb</name>
</gene>
<evidence type="ECO:0000256" key="6">
    <source>
        <dbReference type="SAM" id="MobiDB-lite"/>
    </source>
</evidence>
<dbReference type="CTD" id="565319"/>
<evidence type="ECO:0000256" key="1">
    <source>
        <dbReference type="ARBA" id="ARBA00004123"/>
    </source>
</evidence>
<dbReference type="InterPro" id="IPR039092">
    <property type="entry name" value="AHRR_bHLH"/>
</dbReference>
<dbReference type="Gene3D" id="4.10.280.10">
    <property type="entry name" value="Helix-loop-helix DNA-binding domain"/>
    <property type="match status" value="1"/>
</dbReference>
<feature type="domain" description="BHLH" evidence="8">
    <location>
        <begin position="24"/>
        <end position="77"/>
    </location>
</feature>
<dbReference type="InterPro" id="IPR011598">
    <property type="entry name" value="bHLH_dom"/>
</dbReference>
<dbReference type="AlphaFoldDB" id="A0A6P8EV89"/>
<feature type="region of interest" description="Disordered" evidence="6">
    <location>
        <begin position="1"/>
        <end position="37"/>
    </location>
</feature>
<feature type="domain" description="PAS" evidence="7">
    <location>
        <begin position="119"/>
        <end position="182"/>
    </location>
</feature>
<keyword evidence="3" id="KW-0238">DNA-binding</keyword>
<dbReference type="RefSeq" id="XP_031415825.1">
    <property type="nucleotide sequence ID" value="XM_031559965.1"/>
</dbReference>
<accession>A0A6P8EV89</accession>
<dbReference type="CDD" id="cd11435">
    <property type="entry name" value="bHLH-PAS_AhRR"/>
    <property type="match status" value="1"/>
</dbReference>
<evidence type="ECO:0000256" key="4">
    <source>
        <dbReference type="ARBA" id="ARBA00023163"/>
    </source>
</evidence>
<name>A0A6P8EV89_CLUHA</name>
<dbReference type="SMART" id="SM00353">
    <property type="entry name" value="HLH"/>
    <property type="match status" value="1"/>
</dbReference>
<dbReference type="GO" id="GO:0005634">
    <property type="term" value="C:nucleus"/>
    <property type="evidence" value="ECO:0007669"/>
    <property type="project" value="UniProtKB-SubCell"/>
</dbReference>
<protein>
    <submittedName>
        <fullName evidence="10">Aryl-hydrocarbon receptor repressor b</fullName>
    </submittedName>
</protein>
<dbReference type="PANTHER" id="PTHR10649">
    <property type="entry name" value="ARYL HYDROCARBON RECEPTOR"/>
    <property type="match status" value="1"/>
</dbReference>
<dbReference type="PANTHER" id="PTHR10649:SF3">
    <property type="entry name" value="ARYL HYDROCARBON RECEPTOR REPRESSOR"/>
    <property type="match status" value="1"/>
</dbReference>
<dbReference type="GO" id="GO:0006805">
    <property type="term" value="P:xenobiotic metabolic process"/>
    <property type="evidence" value="ECO:0007669"/>
    <property type="project" value="InterPro"/>
</dbReference>
<keyword evidence="10" id="KW-0675">Receptor</keyword>
<dbReference type="InterPro" id="IPR039091">
    <property type="entry name" value="AHR/AHRR"/>
</dbReference>
<dbReference type="PROSITE" id="PS50112">
    <property type="entry name" value="PAS"/>
    <property type="match status" value="1"/>
</dbReference>
<dbReference type="KEGG" id="char:105906956"/>